<dbReference type="PANTHER" id="PTHR11406">
    <property type="entry name" value="PHOSPHOGLYCERATE KINASE"/>
    <property type="match status" value="1"/>
</dbReference>
<evidence type="ECO:0000256" key="3">
    <source>
        <dbReference type="ARBA" id="ARBA00008982"/>
    </source>
</evidence>
<dbReference type="FunFam" id="3.40.50.1260:FF:000006">
    <property type="entry name" value="Phosphoglycerate kinase"/>
    <property type="match status" value="1"/>
</dbReference>
<evidence type="ECO:0000313" key="16">
    <source>
        <dbReference type="EMBL" id="PIQ04901.1"/>
    </source>
</evidence>
<dbReference type="EC" id="2.7.2.3" evidence="5 13"/>
<evidence type="ECO:0000313" key="17">
    <source>
        <dbReference type="Proteomes" id="UP000230778"/>
    </source>
</evidence>
<evidence type="ECO:0000256" key="8">
    <source>
        <dbReference type="ARBA" id="ARBA00022679"/>
    </source>
</evidence>
<keyword evidence="7 13" id="KW-0963">Cytoplasm</keyword>
<dbReference type="Gene3D" id="3.40.50.1260">
    <property type="entry name" value="Phosphoglycerate kinase, N-terminal domain"/>
    <property type="match status" value="2"/>
</dbReference>
<gene>
    <name evidence="13 16" type="primary">pgk</name>
    <name evidence="16" type="ORF">COW72_03190</name>
</gene>
<dbReference type="PANTHER" id="PTHR11406:SF23">
    <property type="entry name" value="PHOSPHOGLYCERATE KINASE 1, CHLOROPLASTIC-RELATED"/>
    <property type="match status" value="1"/>
</dbReference>
<dbReference type="InterPro" id="IPR036043">
    <property type="entry name" value="Phosphoglycerate_kinase_sf"/>
</dbReference>
<keyword evidence="9 13" id="KW-0547">Nucleotide-binding</keyword>
<evidence type="ECO:0000256" key="1">
    <source>
        <dbReference type="ARBA" id="ARBA00000642"/>
    </source>
</evidence>
<evidence type="ECO:0000256" key="6">
    <source>
        <dbReference type="ARBA" id="ARBA00016471"/>
    </source>
</evidence>
<evidence type="ECO:0000256" key="7">
    <source>
        <dbReference type="ARBA" id="ARBA00022490"/>
    </source>
</evidence>
<feature type="binding site" evidence="13 14">
    <location>
        <begin position="318"/>
        <end position="321"/>
    </location>
    <ligand>
        <name>ATP</name>
        <dbReference type="ChEBI" id="CHEBI:30616"/>
    </ligand>
</feature>
<evidence type="ECO:0000256" key="4">
    <source>
        <dbReference type="ARBA" id="ARBA00011245"/>
    </source>
</evidence>
<evidence type="ECO:0000256" key="2">
    <source>
        <dbReference type="ARBA" id="ARBA00004838"/>
    </source>
</evidence>
<evidence type="ECO:0000256" key="15">
    <source>
        <dbReference type="RuleBase" id="RU000532"/>
    </source>
</evidence>
<comment type="caution">
    <text evidence="16">The sequence shown here is derived from an EMBL/GenBank/DDBJ whole genome shotgun (WGS) entry which is preliminary data.</text>
</comment>
<accession>A0A2H0FFU4</accession>
<comment type="caution">
    <text evidence="13">Lacks conserved residue(s) required for the propagation of feature annotation.</text>
</comment>
<evidence type="ECO:0000256" key="5">
    <source>
        <dbReference type="ARBA" id="ARBA00013061"/>
    </source>
</evidence>
<dbReference type="GO" id="GO:0006094">
    <property type="term" value="P:gluconeogenesis"/>
    <property type="evidence" value="ECO:0007669"/>
    <property type="project" value="TreeGrafter"/>
</dbReference>
<dbReference type="EMBL" id="PCUC01000168">
    <property type="protein sequence ID" value="PIQ04901.1"/>
    <property type="molecule type" value="Genomic_DNA"/>
</dbReference>
<dbReference type="GO" id="GO:0005829">
    <property type="term" value="C:cytosol"/>
    <property type="evidence" value="ECO:0007669"/>
    <property type="project" value="TreeGrafter"/>
</dbReference>
<feature type="binding site" evidence="13">
    <location>
        <position position="90"/>
    </location>
    <ligand>
        <name>substrate</name>
    </ligand>
</feature>
<sequence>MKILDDFKIKKTIPTIEYLIEKGAKVILMSHLGRPEGKVVESLRLTPIQDKLMEYLDFSITKTKDCIGKEIEDWINQMQPGEILLLENLRFHKEEEENNDNFAKELTKLGDIYINDAFADCHRNHTSIVGIPKYLPSGAGLLLEKEIKVLSKVLENPWRPLITIIGGVKIASKIKVISQFLEKADHLLLGGEIANAILVVKGVSIGQPLPEKEVIKKIEKISLTNPKLHLPIDGIISLRTLEEGYLREGAIGTVRKEEKIYDIGIETIKVFKEIIKLAKMIVWSGPLGMFENEKFEKGTKEIAEVISRNHFAFKIAGGGDTISALNKFNLIDKFDYVSTGGGAMLEFLAGEKLPGIEALK</sequence>
<comment type="catalytic activity">
    <reaction evidence="1 13 15">
        <text>(2R)-3-phosphoglycerate + ATP = (2R)-3-phospho-glyceroyl phosphate + ADP</text>
        <dbReference type="Rhea" id="RHEA:14801"/>
        <dbReference type="ChEBI" id="CHEBI:30616"/>
        <dbReference type="ChEBI" id="CHEBI:57604"/>
        <dbReference type="ChEBI" id="CHEBI:58272"/>
        <dbReference type="ChEBI" id="CHEBI:456216"/>
        <dbReference type="EC" id="2.7.2.3"/>
    </reaction>
</comment>
<dbReference type="GO" id="GO:0043531">
    <property type="term" value="F:ADP binding"/>
    <property type="evidence" value="ECO:0007669"/>
    <property type="project" value="TreeGrafter"/>
</dbReference>
<keyword evidence="12 13" id="KW-0324">Glycolysis</keyword>
<feature type="binding site" evidence="13 14">
    <location>
        <position position="173"/>
    </location>
    <ligand>
        <name>ATP</name>
        <dbReference type="ChEBI" id="CHEBI:30616"/>
    </ligand>
</feature>
<keyword evidence="8 13" id="KW-0808">Transferase</keyword>
<dbReference type="HAMAP" id="MF_00145">
    <property type="entry name" value="Phosphoglyc_kinase"/>
    <property type="match status" value="1"/>
</dbReference>
<keyword evidence="11 13" id="KW-0067">ATP-binding</keyword>
<comment type="subunit">
    <text evidence="4 13">Monomer.</text>
</comment>
<keyword evidence="10 13" id="KW-0418">Kinase</keyword>
<dbReference type="InterPro" id="IPR015824">
    <property type="entry name" value="Phosphoglycerate_kinase_N"/>
</dbReference>
<comment type="pathway">
    <text evidence="2 13">Carbohydrate degradation; glycolysis; pyruvate from D-glyceraldehyde 3-phosphate: step 2/5.</text>
</comment>
<feature type="binding site" evidence="13">
    <location>
        <begin position="31"/>
        <end position="34"/>
    </location>
    <ligand>
        <name>substrate</name>
    </ligand>
</feature>
<evidence type="ECO:0000256" key="14">
    <source>
        <dbReference type="PIRSR" id="PIRSR000724-2"/>
    </source>
</evidence>
<comment type="similarity">
    <text evidence="3 13 15">Belongs to the phosphoglycerate kinase family.</text>
</comment>
<dbReference type="InterPro" id="IPR001576">
    <property type="entry name" value="Phosphoglycerate_kinase"/>
</dbReference>
<dbReference type="PIRSF" id="PIRSF000724">
    <property type="entry name" value="Pgk"/>
    <property type="match status" value="1"/>
</dbReference>
<evidence type="ECO:0000256" key="9">
    <source>
        <dbReference type="ARBA" id="ARBA00022741"/>
    </source>
</evidence>
<dbReference type="FunFam" id="3.40.50.1260:FF:000031">
    <property type="entry name" value="Phosphoglycerate kinase 1"/>
    <property type="match status" value="1"/>
</dbReference>
<dbReference type="AlphaFoldDB" id="A0A2H0FFU4"/>
<dbReference type="GO" id="GO:0004618">
    <property type="term" value="F:phosphoglycerate kinase activity"/>
    <property type="evidence" value="ECO:0007669"/>
    <property type="project" value="UniProtKB-UniRule"/>
</dbReference>
<dbReference type="Proteomes" id="UP000230778">
    <property type="component" value="Unassembled WGS sequence"/>
</dbReference>
<feature type="binding site" evidence="13 14">
    <location>
        <position position="291"/>
    </location>
    <ligand>
        <name>ATP</name>
        <dbReference type="ChEBI" id="CHEBI:30616"/>
    </ligand>
</feature>
<dbReference type="PRINTS" id="PR00477">
    <property type="entry name" value="PHGLYCKINASE"/>
</dbReference>
<dbReference type="Pfam" id="PF00162">
    <property type="entry name" value="PGK"/>
    <property type="match status" value="1"/>
</dbReference>
<evidence type="ECO:0000256" key="12">
    <source>
        <dbReference type="ARBA" id="ARBA00023152"/>
    </source>
</evidence>
<evidence type="ECO:0000256" key="13">
    <source>
        <dbReference type="HAMAP-Rule" id="MF_00145"/>
    </source>
</evidence>
<dbReference type="UniPathway" id="UPA00109">
    <property type="reaction ID" value="UER00185"/>
</dbReference>
<dbReference type="GO" id="GO:0005524">
    <property type="term" value="F:ATP binding"/>
    <property type="evidence" value="ECO:0007669"/>
    <property type="project" value="UniProtKB-KW"/>
</dbReference>
<reference evidence="16 17" key="1">
    <citation type="submission" date="2017-09" db="EMBL/GenBank/DDBJ databases">
        <title>Depth-based differentiation of microbial function through sediment-hosted aquifers and enrichment of novel symbionts in the deep terrestrial subsurface.</title>
        <authorList>
            <person name="Probst A.J."/>
            <person name="Ladd B."/>
            <person name="Jarett J.K."/>
            <person name="Geller-Mcgrath D.E."/>
            <person name="Sieber C.M."/>
            <person name="Emerson J.B."/>
            <person name="Anantharaman K."/>
            <person name="Thomas B.C."/>
            <person name="Malmstrom R."/>
            <person name="Stieglmeier M."/>
            <person name="Klingl A."/>
            <person name="Woyke T."/>
            <person name="Ryan C.M."/>
            <person name="Banfield J.F."/>
        </authorList>
    </citation>
    <scope>NUCLEOTIDE SEQUENCE [LARGE SCALE GENOMIC DNA]</scope>
    <source>
        <strain evidence="16">CG18_big_fil_WC_8_21_14_2_50_37_10</strain>
    </source>
</reference>
<protein>
    <recommendedName>
        <fullName evidence="6 13">Phosphoglycerate kinase</fullName>
        <ecNumber evidence="5 13">2.7.2.3</ecNumber>
    </recommendedName>
</protein>
<evidence type="ECO:0000256" key="10">
    <source>
        <dbReference type="ARBA" id="ARBA00022777"/>
    </source>
</evidence>
<comment type="subcellular location">
    <subcellularLocation>
        <location evidence="13">Cytoplasm</location>
    </subcellularLocation>
</comment>
<proteinExistence type="inferred from homology"/>
<evidence type="ECO:0000256" key="11">
    <source>
        <dbReference type="ARBA" id="ARBA00022840"/>
    </source>
</evidence>
<name>A0A2H0FFU4_9BACT</name>
<organism evidence="16 17">
    <name type="scientific">Candidatus Nealsonbacteria bacterium CG18_big_fil_WC_8_21_14_2_50_37_10</name>
    <dbReference type="NCBI Taxonomy" id="1974717"/>
    <lineage>
        <taxon>Bacteria</taxon>
        <taxon>Candidatus Nealsoniibacteriota</taxon>
    </lineage>
</organism>
<dbReference type="SUPFAM" id="SSF53748">
    <property type="entry name" value="Phosphoglycerate kinase"/>
    <property type="match status" value="1"/>
</dbReference>
<dbReference type="GO" id="GO:0006096">
    <property type="term" value="P:glycolytic process"/>
    <property type="evidence" value="ECO:0007669"/>
    <property type="project" value="UniProtKB-UniRule"/>
</dbReference>
<feature type="binding site" evidence="13">
    <location>
        <position position="123"/>
    </location>
    <ligand>
        <name>substrate</name>
    </ligand>
</feature>